<evidence type="ECO:0000256" key="17">
    <source>
        <dbReference type="ARBA" id="ARBA00037649"/>
    </source>
</evidence>
<dbReference type="GO" id="GO:0042973">
    <property type="term" value="F:glucan endo-1,3-beta-D-glucosidase activity"/>
    <property type="evidence" value="ECO:0007669"/>
    <property type="project" value="UniProtKB-EC"/>
</dbReference>
<accession>A0AAW0Q6S2</accession>
<evidence type="ECO:0000256" key="8">
    <source>
        <dbReference type="ARBA" id="ARBA00022525"/>
    </source>
</evidence>
<feature type="compositionally biased region" description="Low complexity" evidence="21">
    <location>
        <begin position="107"/>
        <end position="126"/>
    </location>
</feature>
<evidence type="ECO:0000256" key="18">
    <source>
        <dbReference type="ARBA" id="ARBA00042373"/>
    </source>
</evidence>
<evidence type="ECO:0000256" key="16">
    <source>
        <dbReference type="ARBA" id="ARBA00023326"/>
    </source>
</evidence>
<keyword evidence="14" id="KW-0119">Carbohydrate metabolism</keyword>
<evidence type="ECO:0000256" key="19">
    <source>
        <dbReference type="ARBA" id="ARBA00043078"/>
    </source>
</evidence>
<evidence type="ECO:0000256" key="2">
    <source>
        <dbReference type="ARBA" id="ARBA00004191"/>
    </source>
</evidence>
<feature type="compositionally biased region" description="Low complexity" evidence="21">
    <location>
        <begin position="195"/>
        <end position="211"/>
    </location>
</feature>
<dbReference type="Gene3D" id="3.20.20.80">
    <property type="entry name" value="Glycosidases"/>
    <property type="match status" value="1"/>
</dbReference>
<feature type="transmembrane region" description="Helical" evidence="22">
    <location>
        <begin position="414"/>
        <end position="437"/>
    </location>
</feature>
<keyword evidence="7" id="KW-0134">Cell wall</keyword>
<evidence type="ECO:0000256" key="11">
    <source>
        <dbReference type="ARBA" id="ARBA00022968"/>
    </source>
</evidence>
<keyword evidence="6" id="KW-1003">Cell membrane</keyword>
<dbReference type="SUPFAM" id="SSF51445">
    <property type="entry name" value="(Trans)glycosidases"/>
    <property type="match status" value="1"/>
</dbReference>
<dbReference type="GO" id="GO:0000272">
    <property type="term" value="P:polysaccharide catabolic process"/>
    <property type="evidence" value="ECO:0007669"/>
    <property type="project" value="UniProtKB-KW"/>
</dbReference>
<evidence type="ECO:0000313" key="23">
    <source>
        <dbReference type="EMBL" id="KAK8093013.1"/>
    </source>
</evidence>
<dbReference type="PANTHER" id="PTHR16631">
    <property type="entry name" value="GLUCAN 1,3-BETA-GLUCOSIDASE"/>
    <property type="match status" value="1"/>
</dbReference>
<reference evidence="23 24" key="1">
    <citation type="submission" date="2023-01" db="EMBL/GenBank/DDBJ databases">
        <title>Analysis of 21 Apiospora genomes using comparative genomics revels a genus with tremendous synthesis potential of carbohydrate active enzymes and secondary metabolites.</title>
        <authorList>
            <person name="Sorensen T."/>
        </authorList>
    </citation>
    <scope>NUCLEOTIDE SEQUENCE [LARGE SCALE GENOMIC DNA]</scope>
    <source>
        <strain evidence="23 24">CBS 117206</strain>
    </source>
</reference>
<comment type="subcellular location">
    <subcellularLocation>
        <location evidence="3">Cell membrane</location>
        <topology evidence="3">Single-pass type II membrane protein</topology>
    </subcellularLocation>
    <subcellularLocation>
        <location evidence="2">Secreted</location>
        <location evidence="2">Cell wall</location>
    </subcellularLocation>
</comment>
<evidence type="ECO:0000313" key="24">
    <source>
        <dbReference type="Proteomes" id="UP001392437"/>
    </source>
</evidence>
<dbReference type="Pfam" id="PF00332">
    <property type="entry name" value="Glyco_hydro_17"/>
    <property type="match status" value="1"/>
</dbReference>
<feature type="compositionally biased region" description="Polar residues" evidence="21">
    <location>
        <begin position="63"/>
        <end position="78"/>
    </location>
</feature>
<protein>
    <recommendedName>
        <fullName evidence="5">glucan endo-1,3-beta-D-glucosidase</fullName>
        <ecNumber evidence="5">3.2.1.39</ecNumber>
    </recommendedName>
    <alternativeName>
        <fullName evidence="19">Endo-1,3-beta-glucanase btgC</fullName>
    </alternativeName>
    <alternativeName>
        <fullName evidence="18">Laminarinase btgC</fullName>
    </alternativeName>
</protein>
<proteinExistence type="inferred from homology"/>
<evidence type="ECO:0000256" key="9">
    <source>
        <dbReference type="ARBA" id="ARBA00022729"/>
    </source>
</evidence>
<dbReference type="InterPro" id="IPR017853">
    <property type="entry name" value="GH"/>
</dbReference>
<evidence type="ECO:0000256" key="10">
    <source>
        <dbReference type="ARBA" id="ARBA00022801"/>
    </source>
</evidence>
<evidence type="ECO:0000256" key="1">
    <source>
        <dbReference type="ARBA" id="ARBA00000382"/>
    </source>
</evidence>
<evidence type="ECO:0000256" key="20">
    <source>
        <dbReference type="RuleBase" id="RU004335"/>
    </source>
</evidence>
<evidence type="ECO:0000256" key="3">
    <source>
        <dbReference type="ARBA" id="ARBA00004401"/>
    </source>
</evidence>
<dbReference type="GO" id="GO:0071555">
    <property type="term" value="P:cell wall organization"/>
    <property type="evidence" value="ECO:0007669"/>
    <property type="project" value="UniProtKB-KW"/>
</dbReference>
<evidence type="ECO:0000256" key="12">
    <source>
        <dbReference type="ARBA" id="ARBA00023136"/>
    </source>
</evidence>
<dbReference type="FunFam" id="3.20.20.80:FF:000151">
    <property type="entry name" value="Glucan endo-1,3-beta-glucosidase btgC"/>
    <property type="match status" value="1"/>
</dbReference>
<dbReference type="GO" id="GO:0009277">
    <property type="term" value="C:fungal-type cell wall"/>
    <property type="evidence" value="ECO:0007669"/>
    <property type="project" value="TreeGrafter"/>
</dbReference>
<evidence type="ECO:0000256" key="21">
    <source>
        <dbReference type="SAM" id="MobiDB-lite"/>
    </source>
</evidence>
<dbReference type="InterPro" id="IPR050732">
    <property type="entry name" value="Beta-glucan_modifiers"/>
</dbReference>
<comment type="function">
    <text evidence="17">Glucanases play a role in cell expansion during growth, in cell-cell fusion during mating, and in spore release during sporulation. This enzyme may be involved in beta-glucan degradation. Active on laminarin and lichenan.</text>
</comment>
<feature type="compositionally biased region" description="Low complexity" evidence="21">
    <location>
        <begin position="160"/>
        <end position="170"/>
    </location>
</feature>
<keyword evidence="9" id="KW-0732">Signal</keyword>
<dbReference type="EC" id="3.2.1.39" evidence="5"/>
<dbReference type="GO" id="GO:0009986">
    <property type="term" value="C:cell surface"/>
    <property type="evidence" value="ECO:0007669"/>
    <property type="project" value="TreeGrafter"/>
</dbReference>
<evidence type="ECO:0000256" key="5">
    <source>
        <dbReference type="ARBA" id="ARBA00012780"/>
    </source>
</evidence>
<comment type="catalytic activity">
    <reaction evidence="1">
        <text>Hydrolysis of (1-&gt;3)-beta-D-glucosidic linkages in (1-&gt;3)-beta-D-glucans.</text>
        <dbReference type="EC" id="3.2.1.39"/>
    </reaction>
</comment>
<evidence type="ECO:0000256" key="13">
    <source>
        <dbReference type="ARBA" id="ARBA00023180"/>
    </source>
</evidence>
<evidence type="ECO:0000256" key="7">
    <source>
        <dbReference type="ARBA" id="ARBA00022512"/>
    </source>
</evidence>
<sequence length="797" mass="86164">MDRRHSFGSDVGEHAPLDNPNDPYTHSSRTQYPPATHSSPHQHTSRREPSQPRYYQDEPSPYRDQTQASPARSTTTESRGGYRPGGHQGSNHSHPREGRTRGRGYEESAIAGAGTGAAAGSANAAAQSFNNSPPKPPAHRENSARSGWDQETDSHGYAPSSSSGERSSGRLPGTERNARERGHAAMSGGQGNYGQQGYYGPQYGQSQYSGQAYNNNAYDQTPYGYDNGYDQNYAHGYDPSAAARPEAYGGARGMDYQNAPGGLSPGGPSAYQSGRSTPNRSMQSFGSDPFRDPQAAYGQRLDPRLGQVNPNEIMDDGDDGLDYRRPARNSMLSMGNSSGNGSKRNSTVGAAAGGAAAGAAAGGLLGKNKASYGPVNTQAGDSAAGYDLGATGKGAKETSEFMKAEAASRKRRRWCIIIIFGIIVLGAIAGGVIGGILANRKGDSGGNGGGKSAGQDQAENGDLDINSAEIKKLMNNPNLHKVFPGVDYTPLNTQYPDCIHDPPSQNNITRDVAVLSQLTNTIRLYGTDCNQTQMTIHALKQLKMDQDIKIWLGVWQDNNKTTNSRQLSQMWDILDEFGDKPFKGLIVANEILFREQMTTSELGNLLASVRTNLTSKGMSLPVATSDLGDKWTAELAKVSDYVMANIHPFFGGINAKDAASWTYSFWNNNNGAYFKSDKSKNIISETGWPSQGGTDCGTDKKTDCPDASVAGISQMNQFMEDWVCQALANGTNYFWFEMFDEPWKILFDTPGKEWEDHWGLMTVDRKLKDNVKIPDCGGKKVGPLEANDQEGIIYTRR</sequence>
<keyword evidence="10" id="KW-0378">Hydrolase</keyword>
<comment type="similarity">
    <text evidence="4 20">Belongs to the glycosyl hydrolase 17 family.</text>
</comment>
<dbReference type="AlphaFoldDB" id="A0AAW0Q6S2"/>
<keyword evidence="16" id="KW-0624">Polysaccharide degradation</keyword>
<feature type="compositionally biased region" description="Low complexity" evidence="21">
    <location>
        <begin position="328"/>
        <end position="346"/>
    </location>
</feature>
<feature type="region of interest" description="Disordered" evidence="21">
    <location>
        <begin position="1"/>
        <end position="346"/>
    </location>
</feature>
<keyword evidence="22" id="KW-0812">Transmembrane</keyword>
<feature type="compositionally biased region" description="Low complexity" evidence="21">
    <location>
        <begin position="260"/>
        <end position="269"/>
    </location>
</feature>
<dbReference type="EMBL" id="JAQQWP010000012">
    <property type="protein sequence ID" value="KAK8093013.1"/>
    <property type="molecule type" value="Genomic_DNA"/>
</dbReference>
<dbReference type="PANTHER" id="PTHR16631:SF17">
    <property type="entry name" value="GLUCAN ENDO-1,3-BETA-GLUCOSIDASE BTGC"/>
    <property type="match status" value="1"/>
</dbReference>
<evidence type="ECO:0000256" key="4">
    <source>
        <dbReference type="ARBA" id="ARBA00008773"/>
    </source>
</evidence>
<feature type="compositionally biased region" description="Polar residues" evidence="21">
    <location>
        <begin position="22"/>
        <end position="42"/>
    </location>
</feature>
<keyword evidence="8" id="KW-0964">Secreted</keyword>
<dbReference type="GO" id="GO:0005576">
    <property type="term" value="C:extracellular region"/>
    <property type="evidence" value="ECO:0007669"/>
    <property type="project" value="TreeGrafter"/>
</dbReference>
<dbReference type="InterPro" id="IPR000490">
    <property type="entry name" value="Glyco_hydro_17"/>
</dbReference>
<dbReference type="Proteomes" id="UP001392437">
    <property type="component" value="Unassembled WGS sequence"/>
</dbReference>
<evidence type="ECO:0000256" key="15">
    <source>
        <dbReference type="ARBA" id="ARBA00023316"/>
    </source>
</evidence>
<keyword evidence="11" id="KW-0735">Signal-anchor</keyword>
<dbReference type="GO" id="GO:0005886">
    <property type="term" value="C:plasma membrane"/>
    <property type="evidence" value="ECO:0007669"/>
    <property type="project" value="UniProtKB-SubCell"/>
</dbReference>
<keyword evidence="13" id="KW-0325">Glycoprotein</keyword>
<evidence type="ECO:0000256" key="6">
    <source>
        <dbReference type="ARBA" id="ARBA00022475"/>
    </source>
</evidence>
<keyword evidence="15" id="KW-0961">Cell wall biogenesis/degradation</keyword>
<feature type="compositionally biased region" description="Basic and acidic residues" evidence="21">
    <location>
        <begin position="94"/>
        <end position="106"/>
    </location>
</feature>
<name>A0AAW0Q6S2_9PEZI</name>
<evidence type="ECO:0000256" key="22">
    <source>
        <dbReference type="SAM" id="Phobius"/>
    </source>
</evidence>
<evidence type="ECO:0000256" key="14">
    <source>
        <dbReference type="ARBA" id="ARBA00023277"/>
    </source>
</evidence>
<feature type="compositionally biased region" description="Polar residues" evidence="21">
    <location>
        <begin position="270"/>
        <end position="286"/>
    </location>
</feature>
<comment type="caution">
    <text evidence="23">The sequence shown here is derived from an EMBL/GenBank/DDBJ whole genome shotgun (WGS) entry which is preliminary data.</text>
</comment>
<feature type="compositionally biased region" description="Basic and acidic residues" evidence="21">
    <location>
        <begin position="1"/>
        <end position="16"/>
    </location>
</feature>
<keyword evidence="12 22" id="KW-0472">Membrane</keyword>
<gene>
    <name evidence="23" type="ORF">PG999_014600</name>
</gene>
<keyword evidence="24" id="KW-1185">Reference proteome</keyword>
<keyword evidence="22" id="KW-1133">Transmembrane helix</keyword>
<organism evidence="23 24">
    <name type="scientific">Apiospora kogelbergensis</name>
    <dbReference type="NCBI Taxonomy" id="1337665"/>
    <lineage>
        <taxon>Eukaryota</taxon>
        <taxon>Fungi</taxon>
        <taxon>Dikarya</taxon>
        <taxon>Ascomycota</taxon>
        <taxon>Pezizomycotina</taxon>
        <taxon>Sordariomycetes</taxon>
        <taxon>Xylariomycetidae</taxon>
        <taxon>Amphisphaeriales</taxon>
        <taxon>Apiosporaceae</taxon>
        <taxon>Apiospora</taxon>
    </lineage>
</organism>